<reference evidence="3 4" key="1">
    <citation type="submission" date="2013-08" db="EMBL/GenBank/DDBJ databases">
        <title>The genome sequence of Knoellia aerolata.</title>
        <authorList>
            <person name="Zhu W."/>
            <person name="Wang G."/>
        </authorList>
    </citation>
    <scope>NUCLEOTIDE SEQUENCE [LARGE SCALE GENOMIC DNA]</scope>
    <source>
        <strain evidence="3 4">DSM 18566</strain>
    </source>
</reference>
<dbReference type="Proteomes" id="UP000030013">
    <property type="component" value="Unassembled WGS sequence"/>
</dbReference>
<dbReference type="RefSeq" id="WP_156996611.1">
    <property type="nucleotide sequence ID" value="NZ_AVPL01000015.1"/>
</dbReference>
<dbReference type="OrthoDB" id="4843803at2"/>
<evidence type="ECO:0000313" key="4">
    <source>
        <dbReference type="Proteomes" id="UP000030013"/>
    </source>
</evidence>
<accession>A0A0A0K1F4</accession>
<evidence type="ECO:0000256" key="1">
    <source>
        <dbReference type="SAM" id="MobiDB-lite"/>
    </source>
</evidence>
<dbReference type="STRING" id="1385519.N801_18360"/>
<sequence length="260" mass="25947">MGKHESSRTTGRVTVIAAVAAIAVLVGGTWAVASLMEEDPGTAGSRPLASASASASASATATASATPSASPTASSPEPSATASATVDAAAAQSAERHAKCVAEVASATRLANAVATSATHWRQHVAAQLAWDARTQSFATTKAQWAASRAFGPADEREFAAATQAAGASKGACAAAVSAAPPVAATTACASRLKALESAVATGTVVHRQWSAHLLMMQQKEHADMGAYHRRWIAMVRDAQAPLRTHAAAAAAVGAAPACA</sequence>
<keyword evidence="2" id="KW-0472">Membrane</keyword>
<name>A0A0A0K1F4_9MICO</name>
<comment type="caution">
    <text evidence="3">The sequence shown here is derived from an EMBL/GenBank/DDBJ whole genome shotgun (WGS) entry which is preliminary data.</text>
</comment>
<dbReference type="AlphaFoldDB" id="A0A0A0K1F4"/>
<organism evidence="3 4">
    <name type="scientific">Knoellia aerolata DSM 18566</name>
    <dbReference type="NCBI Taxonomy" id="1385519"/>
    <lineage>
        <taxon>Bacteria</taxon>
        <taxon>Bacillati</taxon>
        <taxon>Actinomycetota</taxon>
        <taxon>Actinomycetes</taxon>
        <taxon>Micrococcales</taxon>
        <taxon>Intrasporangiaceae</taxon>
        <taxon>Knoellia</taxon>
    </lineage>
</organism>
<protein>
    <submittedName>
        <fullName evidence="3">Uncharacterized protein</fullName>
    </submittedName>
</protein>
<keyword evidence="2" id="KW-0812">Transmembrane</keyword>
<feature type="transmembrane region" description="Helical" evidence="2">
    <location>
        <begin position="12"/>
        <end position="33"/>
    </location>
</feature>
<evidence type="ECO:0000256" key="2">
    <source>
        <dbReference type="SAM" id="Phobius"/>
    </source>
</evidence>
<dbReference type="EMBL" id="AVPL01000015">
    <property type="protein sequence ID" value="KGN41616.1"/>
    <property type="molecule type" value="Genomic_DNA"/>
</dbReference>
<keyword evidence="2" id="KW-1133">Transmembrane helix</keyword>
<gene>
    <name evidence="3" type="ORF">N801_18360</name>
</gene>
<feature type="region of interest" description="Disordered" evidence="1">
    <location>
        <begin position="62"/>
        <end position="88"/>
    </location>
</feature>
<evidence type="ECO:0000313" key="3">
    <source>
        <dbReference type="EMBL" id="KGN41616.1"/>
    </source>
</evidence>
<keyword evidence="4" id="KW-1185">Reference proteome</keyword>
<proteinExistence type="predicted"/>